<feature type="region of interest" description="Disordered" evidence="1">
    <location>
        <begin position="53"/>
        <end position="76"/>
    </location>
</feature>
<protein>
    <submittedName>
        <fullName evidence="2">ABC transporter integral membrane type 1</fullName>
    </submittedName>
</protein>
<dbReference type="Gene3D" id="3.40.50.300">
    <property type="entry name" value="P-loop containing nucleotide triphosphate hydrolases"/>
    <property type="match status" value="1"/>
</dbReference>
<dbReference type="AlphaFoldDB" id="A0A9W9S896"/>
<accession>A0A9W9S896</accession>
<evidence type="ECO:0000313" key="2">
    <source>
        <dbReference type="EMBL" id="KAJ5373911.1"/>
    </source>
</evidence>
<comment type="caution">
    <text evidence="2">The sequence shown here is derived from an EMBL/GenBank/DDBJ whole genome shotgun (WGS) entry which is preliminary data.</text>
</comment>
<keyword evidence="3" id="KW-1185">Reference proteome</keyword>
<sequence length="76" mass="8147">MQESIPEHFASRTLITITHRTSAILDGDRVTVVSDGTVFELDPPGELLARDPLSQPGGLRGDIGFNQSSGILQEVS</sequence>
<evidence type="ECO:0000313" key="3">
    <source>
        <dbReference type="Proteomes" id="UP001147752"/>
    </source>
</evidence>
<dbReference type="RefSeq" id="XP_056579897.1">
    <property type="nucleotide sequence ID" value="XM_056723647.1"/>
</dbReference>
<gene>
    <name evidence="2" type="ORF">N7517_005917</name>
</gene>
<reference evidence="2" key="1">
    <citation type="submission" date="2022-12" db="EMBL/GenBank/DDBJ databases">
        <authorList>
            <person name="Petersen C."/>
        </authorList>
    </citation>
    <scope>NUCLEOTIDE SEQUENCE</scope>
    <source>
        <strain evidence="2">IBT 3081</strain>
    </source>
</reference>
<evidence type="ECO:0000256" key="1">
    <source>
        <dbReference type="SAM" id="MobiDB-lite"/>
    </source>
</evidence>
<reference evidence="2" key="2">
    <citation type="journal article" date="2023" name="IMA Fungus">
        <title>Comparative genomic study of the Penicillium genus elucidates a diverse pangenome and 15 lateral gene transfer events.</title>
        <authorList>
            <person name="Petersen C."/>
            <person name="Sorensen T."/>
            <person name="Nielsen M.R."/>
            <person name="Sondergaard T.E."/>
            <person name="Sorensen J.L."/>
            <person name="Fitzpatrick D.A."/>
            <person name="Frisvad J.C."/>
            <person name="Nielsen K.L."/>
        </authorList>
    </citation>
    <scope>NUCLEOTIDE SEQUENCE</scope>
    <source>
        <strain evidence="2">IBT 3081</strain>
    </source>
</reference>
<organism evidence="2 3">
    <name type="scientific">Penicillium concentricum</name>
    <dbReference type="NCBI Taxonomy" id="293559"/>
    <lineage>
        <taxon>Eukaryota</taxon>
        <taxon>Fungi</taxon>
        <taxon>Dikarya</taxon>
        <taxon>Ascomycota</taxon>
        <taxon>Pezizomycotina</taxon>
        <taxon>Eurotiomycetes</taxon>
        <taxon>Eurotiomycetidae</taxon>
        <taxon>Eurotiales</taxon>
        <taxon>Aspergillaceae</taxon>
        <taxon>Penicillium</taxon>
    </lineage>
</organism>
<feature type="compositionally biased region" description="Polar residues" evidence="1">
    <location>
        <begin position="65"/>
        <end position="76"/>
    </location>
</feature>
<dbReference type="GeneID" id="81462830"/>
<dbReference type="SUPFAM" id="SSF52540">
    <property type="entry name" value="P-loop containing nucleoside triphosphate hydrolases"/>
    <property type="match status" value="1"/>
</dbReference>
<dbReference type="Proteomes" id="UP001147752">
    <property type="component" value="Unassembled WGS sequence"/>
</dbReference>
<dbReference type="EMBL" id="JAPZBT010000002">
    <property type="protein sequence ID" value="KAJ5373911.1"/>
    <property type="molecule type" value="Genomic_DNA"/>
</dbReference>
<proteinExistence type="predicted"/>
<dbReference type="InterPro" id="IPR027417">
    <property type="entry name" value="P-loop_NTPase"/>
</dbReference>
<name>A0A9W9S896_9EURO</name>
<dbReference type="OrthoDB" id="6500128at2759"/>